<dbReference type="SUPFAM" id="SSF48317">
    <property type="entry name" value="Acid phosphatase/Vanadium-dependent haloperoxidase"/>
    <property type="match status" value="1"/>
</dbReference>
<keyword evidence="1" id="KW-0812">Transmembrane</keyword>
<dbReference type="AlphaFoldDB" id="A0A3B0ZWE1"/>
<reference evidence="3" key="1">
    <citation type="submission" date="2018-06" db="EMBL/GenBank/DDBJ databases">
        <authorList>
            <person name="Zhirakovskaya E."/>
        </authorList>
    </citation>
    <scope>NUCLEOTIDE SEQUENCE</scope>
</reference>
<dbReference type="InterPro" id="IPR000326">
    <property type="entry name" value="PAP2/HPO"/>
</dbReference>
<protein>
    <recommendedName>
        <fullName evidence="2">Phosphatidic acid phosphatase type 2/haloperoxidase domain-containing protein</fullName>
    </recommendedName>
</protein>
<feature type="transmembrane region" description="Helical" evidence="1">
    <location>
        <begin position="145"/>
        <end position="163"/>
    </location>
</feature>
<sequence>MRFWLNHAVYPLFVFLFVVALLRLTNLDITISSLFFDFEKRQWVFGESWWSVTFIHKWGRDFIVIVLLSSLTGLVLSLFIKHFRAYLFMFVYIVLTILFSTGIVAVLKHYSDLDCPWALNIFNGTQPYFHLFSGMSNPLSHGGCFPGGHSSGGFSLLLFYFLLRDYNKRYAYMALGVSIFIGSVFSLGQWVRGAHFVSHDLSSAMICWFVALLLYKMMLQSRMQLFRSKI</sequence>
<dbReference type="Pfam" id="PF01569">
    <property type="entry name" value="PAP2"/>
    <property type="match status" value="1"/>
</dbReference>
<dbReference type="EMBL" id="UOFT01000012">
    <property type="protein sequence ID" value="VAW91677.1"/>
    <property type="molecule type" value="Genomic_DNA"/>
</dbReference>
<organism evidence="3">
    <name type="scientific">hydrothermal vent metagenome</name>
    <dbReference type="NCBI Taxonomy" id="652676"/>
    <lineage>
        <taxon>unclassified sequences</taxon>
        <taxon>metagenomes</taxon>
        <taxon>ecological metagenomes</taxon>
    </lineage>
</organism>
<feature type="domain" description="Phosphatidic acid phosphatase type 2/haloperoxidase" evidence="2">
    <location>
        <begin position="91"/>
        <end position="220"/>
    </location>
</feature>
<evidence type="ECO:0000313" key="3">
    <source>
        <dbReference type="EMBL" id="VAW91677.1"/>
    </source>
</evidence>
<name>A0A3B0ZWE1_9ZZZZ</name>
<gene>
    <name evidence="3" type="ORF">MNBD_GAMMA23-1619</name>
</gene>
<feature type="transmembrane region" description="Helical" evidence="1">
    <location>
        <begin position="196"/>
        <end position="215"/>
    </location>
</feature>
<proteinExistence type="predicted"/>
<accession>A0A3B0ZWE1</accession>
<evidence type="ECO:0000256" key="1">
    <source>
        <dbReference type="SAM" id="Phobius"/>
    </source>
</evidence>
<keyword evidence="1" id="KW-1133">Transmembrane helix</keyword>
<feature type="transmembrane region" description="Helical" evidence="1">
    <location>
        <begin position="62"/>
        <end position="80"/>
    </location>
</feature>
<evidence type="ECO:0000259" key="2">
    <source>
        <dbReference type="Pfam" id="PF01569"/>
    </source>
</evidence>
<feature type="transmembrane region" description="Helical" evidence="1">
    <location>
        <begin position="87"/>
        <end position="107"/>
    </location>
</feature>
<dbReference type="CDD" id="cd03396">
    <property type="entry name" value="PAP2_like_6"/>
    <property type="match status" value="1"/>
</dbReference>
<keyword evidence="1" id="KW-0472">Membrane</keyword>
<feature type="transmembrane region" description="Helical" evidence="1">
    <location>
        <begin position="170"/>
        <end position="190"/>
    </location>
</feature>
<dbReference type="InterPro" id="IPR036938">
    <property type="entry name" value="PAP2/HPO_sf"/>
</dbReference>